<feature type="compositionally biased region" description="Basic and acidic residues" evidence="6">
    <location>
        <begin position="650"/>
        <end position="666"/>
    </location>
</feature>
<evidence type="ECO:0000313" key="8">
    <source>
        <dbReference type="EMBL" id="KAA8485608.1"/>
    </source>
</evidence>
<dbReference type="SUPFAM" id="SSF52096">
    <property type="entry name" value="ClpP/crotonase"/>
    <property type="match status" value="1"/>
</dbReference>
<evidence type="ECO:0000256" key="6">
    <source>
        <dbReference type="SAM" id="MobiDB-lite"/>
    </source>
</evidence>
<dbReference type="GO" id="GO:0006508">
    <property type="term" value="P:proteolysis"/>
    <property type="evidence" value="ECO:0007669"/>
    <property type="project" value="UniProtKB-KW"/>
</dbReference>
<dbReference type="SMART" id="SM00228">
    <property type="entry name" value="PDZ"/>
    <property type="match status" value="1"/>
</dbReference>
<evidence type="ECO:0000256" key="3">
    <source>
        <dbReference type="ARBA" id="ARBA00022801"/>
    </source>
</evidence>
<keyword evidence="3 5" id="KW-0378">Hydrolase</keyword>
<dbReference type="PROSITE" id="PS51257">
    <property type="entry name" value="PROKAR_LIPOPROTEIN"/>
    <property type="match status" value="1"/>
</dbReference>
<dbReference type="SUPFAM" id="SSF50156">
    <property type="entry name" value="PDZ domain-like"/>
    <property type="match status" value="1"/>
</dbReference>
<dbReference type="CDD" id="cd07560">
    <property type="entry name" value="Peptidase_S41_CPP"/>
    <property type="match status" value="1"/>
</dbReference>
<reference evidence="8 9" key="1">
    <citation type="submission" date="2019-09" db="EMBL/GenBank/DDBJ databases">
        <title>Pararcticibacter amylolyticus gen. nov., sp. nov., isolated from a rottenly hemp rope, and reclassification of Pedobacter tournemirensis as Pararcticibacter tournemirensis comb. nov.</title>
        <authorList>
            <person name="Cai Y."/>
        </authorList>
    </citation>
    <scope>NUCLEOTIDE SEQUENCE [LARGE SCALE GENOMIC DNA]</scope>
    <source>
        <strain evidence="8 9">TF5-37.2-LB10</strain>
    </source>
</reference>
<dbReference type="InterPro" id="IPR036034">
    <property type="entry name" value="PDZ_sf"/>
</dbReference>
<dbReference type="Gene3D" id="3.90.226.10">
    <property type="entry name" value="2-enoyl-CoA Hydratase, Chain A, domain 1"/>
    <property type="match status" value="1"/>
</dbReference>
<dbReference type="FunFam" id="3.90.226.10:FF:000090">
    <property type="entry name" value="Tail-specific protease"/>
    <property type="match status" value="1"/>
</dbReference>
<comment type="caution">
    <text evidence="8">The sequence shown here is derived from an EMBL/GenBank/DDBJ whole genome shotgun (WGS) entry which is preliminary data.</text>
</comment>
<evidence type="ECO:0000259" key="7">
    <source>
        <dbReference type="PROSITE" id="PS50106"/>
    </source>
</evidence>
<protein>
    <submittedName>
        <fullName evidence="8">Tail-specific protease</fullName>
    </submittedName>
</protein>
<dbReference type="InterPro" id="IPR005151">
    <property type="entry name" value="Tail-specific_protease"/>
</dbReference>
<dbReference type="GO" id="GO:0008236">
    <property type="term" value="F:serine-type peptidase activity"/>
    <property type="evidence" value="ECO:0007669"/>
    <property type="project" value="UniProtKB-KW"/>
</dbReference>
<dbReference type="Proteomes" id="UP000322918">
    <property type="component" value="Unassembled WGS sequence"/>
</dbReference>
<feature type="region of interest" description="Disordered" evidence="6">
    <location>
        <begin position="648"/>
        <end position="687"/>
    </location>
</feature>
<dbReference type="Pfam" id="PF03572">
    <property type="entry name" value="Peptidase_S41"/>
    <property type="match status" value="1"/>
</dbReference>
<dbReference type="OrthoDB" id="9812068at2"/>
<dbReference type="InterPro" id="IPR020992">
    <property type="entry name" value="Tail_Prtase_C"/>
</dbReference>
<dbReference type="PANTHER" id="PTHR32060:SF22">
    <property type="entry name" value="CARBOXYL-TERMINAL-PROCESSING PEPTIDASE 3, CHLOROPLASTIC"/>
    <property type="match status" value="1"/>
</dbReference>
<name>A0A5M9HJQ6_9SPHI</name>
<dbReference type="Pfam" id="PF11818">
    <property type="entry name" value="DUF3340"/>
    <property type="match status" value="1"/>
</dbReference>
<sequence length="716" mass="80872">MDFKSFKEMLKKIFLALFMVAVIACKAKSRVDTAVDSTHNLKPEAQQNLVASELVKIIESANFKKVKLNDSISSVIFDRYLKQLDEGHNYLLASDVKEFEEYRYSLDDDLREGDLSAMFRMFNVLQKRYEERLRYSLAQVNKPFDFTKNETYTYNREKLPWFKSSQEADEVWTKRVKYDLLNLRLSGTDAAKNAGLLKQRYENLLSQTKKLNNQDAFQVMMDAFTESIDPHTNYFNPENAQRFNEEMARTFEGIGASLQLENEVVKIAGVIPGGPAFKSKKINVNDKIIAVAQGADGEFVDVRGWRLDNTVQKIKGPRGTVVRLKIIPAGQELSAQPKIVSLVREKVVLEDQSAKKKIKTVTSGGKTYKIGIIEVPAFYMDFKAYQAGDPNYKSTTRDVKLIIDTLKRAQVDGIVMDLRTNGGGSLMEAIELTGLFIKTGPVVQVRDPRRTEINADDDPSIIWTGPLGVMVDRFSASASEIFAAAIQDYNRGVIMGTQTYGKGTVQSALDLSRFISTVDELLNKFKGSDKEGTSATAGPKYGQINLTMAKFYRINGSSTQHKGVIPDIQFPMIFPADKYGESSEPSALPFDSIKPSKYAPVANLQPIKPMLVKQHEERMKASPDYKYLLEDIEQFKKRESEASVTLNEAQLKKEREEQEAKTLARDNKRRALQGLPPLKKGEVKPKEENDFVQDESLKIMADFIRFNKAGQFTMVY</sequence>
<dbReference type="EMBL" id="VWNE01000004">
    <property type="protein sequence ID" value="KAA8485608.1"/>
    <property type="molecule type" value="Genomic_DNA"/>
</dbReference>
<gene>
    <name evidence="8" type="ORF">F1649_03760</name>
</gene>
<organism evidence="8 9">
    <name type="scientific">Arcticibacter tournemirensis</name>
    <dbReference type="NCBI Taxonomy" id="699437"/>
    <lineage>
        <taxon>Bacteria</taxon>
        <taxon>Pseudomonadati</taxon>
        <taxon>Bacteroidota</taxon>
        <taxon>Sphingobacteriia</taxon>
        <taxon>Sphingobacteriales</taxon>
        <taxon>Sphingobacteriaceae</taxon>
        <taxon>Arcticibacter</taxon>
    </lineage>
</organism>
<dbReference type="GO" id="GO:0007165">
    <property type="term" value="P:signal transduction"/>
    <property type="evidence" value="ECO:0007669"/>
    <property type="project" value="TreeGrafter"/>
</dbReference>
<dbReference type="Pfam" id="PF00595">
    <property type="entry name" value="PDZ"/>
    <property type="match status" value="1"/>
</dbReference>
<evidence type="ECO:0000256" key="2">
    <source>
        <dbReference type="ARBA" id="ARBA00022670"/>
    </source>
</evidence>
<dbReference type="GO" id="GO:0004175">
    <property type="term" value="F:endopeptidase activity"/>
    <property type="evidence" value="ECO:0007669"/>
    <property type="project" value="TreeGrafter"/>
</dbReference>
<dbReference type="GO" id="GO:0030288">
    <property type="term" value="C:outer membrane-bounded periplasmic space"/>
    <property type="evidence" value="ECO:0007669"/>
    <property type="project" value="TreeGrafter"/>
</dbReference>
<proteinExistence type="inferred from homology"/>
<dbReference type="Gene3D" id="2.30.42.10">
    <property type="match status" value="1"/>
</dbReference>
<accession>A0A5M9HJQ6</accession>
<dbReference type="InterPro" id="IPR004447">
    <property type="entry name" value="Peptidase_S41A"/>
</dbReference>
<evidence type="ECO:0000313" key="9">
    <source>
        <dbReference type="Proteomes" id="UP000322918"/>
    </source>
</evidence>
<dbReference type="AlphaFoldDB" id="A0A5M9HJQ6"/>
<evidence type="ECO:0000256" key="5">
    <source>
        <dbReference type="RuleBase" id="RU004404"/>
    </source>
</evidence>
<comment type="similarity">
    <text evidence="1 5">Belongs to the peptidase S41A family.</text>
</comment>
<dbReference type="SMART" id="SM00245">
    <property type="entry name" value="TSPc"/>
    <property type="match status" value="1"/>
</dbReference>
<dbReference type="CDD" id="cd06782">
    <property type="entry name" value="cpPDZ_CPP-like"/>
    <property type="match status" value="1"/>
</dbReference>
<dbReference type="InterPro" id="IPR040573">
    <property type="entry name" value="TSP_N"/>
</dbReference>
<evidence type="ECO:0000256" key="4">
    <source>
        <dbReference type="ARBA" id="ARBA00022825"/>
    </source>
</evidence>
<keyword evidence="4 5" id="KW-0720">Serine protease</keyword>
<dbReference type="NCBIfam" id="TIGR00225">
    <property type="entry name" value="prc"/>
    <property type="match status" value="1"/>
</dbReference>
<dbReference type="PROSITE" id="PS50106">
    <property type="entry name" value="PDZ"/>
    <property type="match status" value="1"/>
</dbReference>
<dbReference type="RefSeq" id="WP_141813502.1">
    <property type="nucleotide sequence ID" value="NZ_VWNE01000004.1"/>
</dbReference>
<evidence type="ECO:0000256" key="1">
    <source>
        <dbReference type="ARBA" id="ARBA00009179"/>
    </source>
</evidence>
<keyword evidence="2 5" id="KW-0645">Protease</keyword>
<dbReference type="PANTHER" id="PTHR32060">
    <property type="entry name" value="TAIL-SPECIFIC PROTEASE"/>
    <property type="match status" value="1"/>
</dbReference>
<keyword evidence="9" id="KW-1185">Reference proteome</keyword>
<dbReference type="InterPro" id="IPR001478">
    <property type="entry name" value="PDZ"/>
</dbReference>
<dbReference type="InterPro" id="IPR029045">
    <property type="entry name" value="ClpP/crotonase-like_dom_sf"/>
</dbReference>
<dbReference type="Pfam" id="PF17804">
    <property type="entry name" value="TSP_NTD"/>
    <property type="match status" value="1"/>
</dbReference>
<feature type="domain" description="PDZ" evidence="7">
    <location>
        <begin position="244"/>
        <end position="315"/>
    </location>
</feature>